<name>A0A1Z4JIB9_LEPBY</name>
<dbReference type="Proteomes" id="UP000217895">
    <property type="component" value="Chromosome"/>
</dbReference>
<gene>
    <name evidence="2" type="ORF">NIES2135_31180</name>
</gene>
<evidence type="ECO:0000313" key="3">
    <source>
        <dbReference type="Proteomes" id="UP000217895"/>
    </source>
</evidence>
<keyword evidence="1" id="KW-1133">Transmembrane helix</keyword>
<evidence type="ECO:0000313" key="2">
    <source>
        <dbReference type="EMBL" id="BAY56287.1"/>
    </source>
</evidence>
<protein>
    <submittedName>
        <fullName evidence="2">Uncharacterized protein</fullName>
    </submittedName>
</protein>
<keyword evidence="1" id="KW-0472">Membrane</keyword>
<feature type="transmembrane region" description="Helical" evidence="1">
    <location>
        <begin position="45"/>
        <end position="66"/>
    </location>
</feature>
<dbReference type="AlphaFoldDB" id="A0A1Z4JIB9"/>
<evidence type="ECO:0000256" key="1">
    <source>
        <dbReference type="SAM" id="Phobius"/>
    </source>
</evidence>
<accession>A0A1Z4JIB9</accession>
<sequence>MNWLQSWEPYIAIALLTGLINLPISIKKLLNKCQSLPFFKPLSTIAFWWWILVNLALPATVFWLLYSIPTKPTVNADLVTKAITFGLIFTAFANARVDTGFFGVDIEKFYKYLTQFTYDRIAASQTRETAAFWTDFEADLNQNQPDISEGLNYLENYFQNDVSLDEIAKQDYQKRLDRVRQMTVKSEQTKAIRTLIAIRRRDLPEVLKRFRCSTAFLNKYLSKLPKQ</sequence>
<feature type="transmembrane region" description="Helical" evidence="1">
    <location>
        <begin position="6"/>
        <end position="24"/>
    </location>
</feature>
<keyword evidence="3" id="KW-1185">Reference proteome</keyword>
<keyword evidence="1" id="KW-0812">Transmembrane</keyword>
<organism evidence="2 3">
    <name type="scientific">Leptolyngbya boryana NIES-2135</name>
    <dbReference type="NCBI Taxonomy" id="1973484"/>
    <lineage>
        <taxon>Bacteria</taxon>
        <taxon>Bacillati</taxon>
        <taxon>Cyanobacteriota</taxon>
        <taxon>Cyanophyceae</taxon>
        <taxon>Leptolyngbyales</taxon>
        <taxon>Leptolyngbyaceae</taxon>
        <taxon>Leptolyngbya group</taxon>
        <taxon>Leptolyngbya</taxon>
    </lineage>
</organism>
<reference evidence="2 3" key="1">
    <citation type="submission" date="2017-06" db="EMBL/GenBank/DDBJ databases">
        <title>Genome sequencing of cyanobaciteial culture collection at National Institute for Environmental Studies (NIES).</title>
        <authorList>
            <person name="Hirose Y."/>
            <person name="Shimura Y."/>
            <person name="Fujisawa T."/>
            <person name="Nakamura Y."/>
            <person name="Kawachi M."/>
        </authorList>
    </citation>
    <scope>NUCLEOTIDE SEQUENCE [LARGE SCALE GENOMIC DNA]</scope>
    <source>
        <strain evidence="2 3">NIES-2135</strain>
    </source>
</reference>
<proteinExistence type="predicted"/>
<dbReference type="EMBL" id="AP018203">
    <property type="protein sequence ID" value="BAY56287.1"/>
    <property type="molecule type" value="Genomic_DNA"/>
</dbReference>